<protein>
    <submittedName>
        <fullName evidence="3">Uncharacterized protein</fullName>
    </submittedName>
</protein>
<keyword evidence="4" id="KW-1185">Reference proteome</keyword>
<accession>A0A2P6TKK8</accession>
<dbReference type="AlphaFoldDB" id="A0A2P6TKK8"/>
<gene>
    <name evidence="3" type="ORF">C2E21_6772</name>
</gene>
<feature type="compositionally biased region" description="Acidic residues" evidence="2">
    <location>
        <begin position="453"/>
        <end position="467"/>
    </location>
</feature>
<name>A0A2P6TKK8_CHLSO</name>
<feature type="region of interest" description="Disordered" evidence="2">
    <location>
        <begin position="110"/>
        <end position="136"/>
    </location>
</feature>
<comment type="caution">
    <text evidence="3">The sequence shown here is derived from an EMBL/GenBank/DDBJ whole genome shotgun (WGS) entry which is preliminary data.</text>
</comment>
<dbReference type="Proteomes" id="UP000239899">
    <property type="component" value="Unassembled WGS sequence"/>
</dbReference>
<organism evidence="3 4">
    <name type="scientific">Chlorella sorokiniana</name>
    <name type="common">Freshwater green alga</name>
    <dbReference type="NCBI Taxonomy" id="3076"/>
    <lineage>
        <taxon>Eukaryota</taxon>
        <taxon>Viridiplantae</taxon>
        <taxon>Chlorophyta</taxon>
        <taxon>core chlorophytes</taxon>
        <taxon>Trebouxiophyceae</taxon>
        <taxon>Chlorellales</taxon>
        <taxon>Chlorellaceae</taxon>
        <taxon>Chlorella clade</taxon>
        <taxon>Chlorella</taxon>
    </lineage>
</organism>
<evidence type="ECO:0000313" key="3">
    <source>
        <dbReference type="EMBL" id="PRW44619.1"/>
    </source>
</evidence>
<reference evidence="3 4" key="1">
    <citation type="journal article" date="2018" name="Plant J.">
        <title>Genome sequences of Chlorella sorokiniana UTEX 1602 and Micractinium conductrix SAG 241.80: implications to maltose excretion by a green alga.</title>
        <authorList>
            <person name="Arriola M.B."/>
            <person name="Velmurugan N."/>
            <person name="Zhang Y."/>
            <person name="Plunkett M.H."/>
            <person name="Hondzo H."/>
            <person name="Barney B.M."/>
        </authorList>
    </citation>
    <scope>NUCLEOTIDE SEQUENCE [LARGE SCALE GENOMIC DNA]</scope>
    <source>
        <strain evidence="4">UTEX 1602</strain>
    </source>
</reference>
<evidence type="ECO:0000256" key="2">
    <source>
        <dbReference type="SAM" id="MobiDB-lite"/>
    </source>
</evidence>
<evidence type="ECO:0000313" key="4">
    <source>
        <dbReference type="Proteomes" id="UP000239899"/>
    </source>
</evidence>
<feature type="region of interest" description="Disordered" evidence="2">
    <location>
        <begin position="427"/>
        <end position="479"/>
    </location>
</feature>
<sequence>MLGSGSNLPTARAAAAARDACVLQLYQRSMVSRAVVSRSLNLGEGALPRSLVRRVCHDAGHGPVGLPWLVRWPHLPGSTARFSTQPEAERAALASYLLADGLRRAVLALEGQPPPDDDAEEDQEGQRQQRQQPLGPAERAELLVGFAIARSAGGRSAQPPPPPASGDAAALEAWAPEACLAEEGLAGSEERQRRLCRTPEGRLTLGIASHSRRHEALAATRPGVLRQPHMPTDHYLMGLSRPLAAVVLHRCSPLQLLDRRGHLDHRRPLSWSTAQCTEVLWLDNLDLICWEDNLEKGSLGVRLRQTADGSGIHFEHVTRRGEPTIPIEPGSAEYQAIMQHLAACAEEAARRRQLIEEVGGPDRRCPCVCAYERGEALSPRQVEHLDHFLADDVYRFVVEFAAGTVEEEMIPASAVLSTGVLGDPQRFLPASLPQRRDGMLVPGAQRSTHTADSDEEGGSGSDSEGDEAAQAQAQAPPRRRLNANLEELLAGGVDAWAAQLPASIPQGVRTLMRESALLELRRRFRLAEAVVRQEEEQRQAAQQAAQRQAAERQRLRQQWELRAAEQARQRQQQRERAAAAAAEVERLAAEAAASSQRQAAQRAARAISSQMFAIKQGYGEGSPQHERAYRLRLQLLQRAGVPMQPIYGERQAMECALLRRHLEEQESGSKRRRQ</sequence>
<proteinExistence type="predicted"/>
<keyword evidence="1" id="KW-0175">Coiled coil</keyword>
<dbReference type="OrthoDB" id="10613541at2759"/>
<feature type="compositionally biased region" description="Low complexity" evidence="2">
    <location>
        <begin position="468"/>
        <end position="479"/>
    </location>
</feature>
<dbReference type="EMBL" id="LHPG02000013">
    <property type="protein sequence ID" value="PRW44619.1"/>
    <property type="molecule type" value="Genomic_DNA"/>
</dbReference>
<evidence type="ECO:0000256" key="1">
    <source>
        <dbReference type="SAM" id="Coils"/>
    </source>
</evidence>
<feature type="coiled-coil region" evidence="1">
    <location>
        <begin position="517"/>
        <end position="590"/>
    </location>
</feature>